<dbReference type="AlphaFoldDB" id="A0A7C1BE22"/>
<name>A0A7C1BE22_UNCW3</name>
<gene>
    <name evidence="3" type="ORF">ENG67_01760</name>
</gene>
<evidence type="ECO:0000259" key="2">
    <source>
        <dbReference type="Pfam" id="PF18075"/>
    </source>
</evidence>
<dbReference type="Proteomes" id="UP000885931">
    <property type="component" value="Unassembled WGS sequence"/>
</dbReference>
<reference evidence="3" key="1">
    <citation type="journal article" date="2020" name="mSystems">
        <title>Genome- and Community-Level Interaction Insights into Carbon Utilization and Element Cycling Functions of Hydrothermarchaeota in Hydrothermal Sediment.</title>
        <authorList>
            <person name="Zhou Z."/>
            <person name="Liu Y."/>
            <person name="Xu W."/>
            <person name="Pan J."/>
            <person name="Luo Z.H."/>
            <person name="Li M."/>
        </authorList>
    </citation>
    <scope>NUCLEOTIDE SEQUENCE [LARGE SCALE GENOMIC DNA]</scope>
    <source>
        <strain evidence="3">HyVt-237</strain>
    </source>
</reference>
<feature type="transmembrane region" description="Helical" evidence="1">
    <location>
        <begin position="231"/>
        <end position="249"/>
    </location>
</feature>
<dbReference type="PANTHER" id="PTHR47755">
    <property type="entry name" value="CELL DIVISION PROTEIN FTSX"/>
    <property type="match status" value="1"/>
</dbReference>
<dbReference type="EMBL" id="DRBW01000064">
    <property type="protein sequence ID" value="HDM89914.1"/>
    <property type="molecule type" value="Genomic_DNA"/>
</dbReference>
<keyword evidence="1" id="KW-1133">Transmembrane helix</keyword>
<keyword evidence="1" id="KW-0812">Transmembrane</keyword>
<dbReference type="GO" id="GO:0051301">
    <property type="term" value="P:cell division"/>
    <property type="evidence" value="ECO:0007669"/>
    <property type="project" value="InterPro"/>
</dbReference>
<feature type="transmembrane region" description="Helical" evidence="1">
    <location>
        <begin position="200"/>
        <end position="219"/>
    </location>
</feature>
<dbReference type="Gene3D" id="3.30.70.3040">
    <property type="match status" value="1"/>
</dbReference>
<feature type="transmembrane region" description="Helical" evidence="1">
    <location>
        <begin position="12"/>
        <end position="33"/>
    </location>
</feature>
<sequence>MRNFPLSLKKTIFFYSLLGVVALEGLMLMTSASQSVIHRMKSRTEVNVYLADGIDSTMVQFLLSFVKKLAGVKSSLYIDSEKAEEIFRKEYPDYAELLELYPRSPLPSEIRIKPRREWSSIDLLQDLVSKLKKLPGVEEVYYAGAWTARFEKLSLNFMRIMYFLTALALFFIISFPFLLFGELKCDNDLMLPPPVEILSHSLIGGYLASFFLLVVLRAVEQAFRLEVPWSAPILLGTPVLVSLLHLLSLKASEEC</sequence>
<feature type="domain" description="FtsX extracellular" evidence="2">
    <location>
        <begin position="45"/>
        <end position="140"/>
    </location>
</feature>
<protein>
    <recommendedName>
        <fullName evidence="2">FtsX extracellular domain-containing protein</fullName>
    </recommendedName>
</protein>
<evidence type="ECO:0000313" key="3">
    <source>
        <dbReference type="EMBL" id="HDM89914.1"/>
    </source>
</evidence>
<dbReference type="PANTHER" id="PTHR47755:SF1">
    <property type="entry name" value="CELL DIVISION PROTEIN FTSX"/>
    <property type="match status" value="1"/>
</dbReference>
<dbReference type="Pfam" id="PF18075">
    <property type="entry name" value="FtsX_ECD"/>
    <property type="match status" value="1"/>
</dbReference>
<comment type="caution">
    <text evidence="3">The sequence shown here is derived from an EMBL/GenBank/DDBJ whole genome shotgun (WGS) entry which is preliminary data.</text>
</comment>
<accession>A0A7C1BE22</accession>
<organism evidence="3">
    <name type="scientific">candidate division WOR-3 bacterium</name>
    <dbReference type="NCBI Taxonomy" id="2052148"/>
    <lineage>
        <taxon>Bacteria</taxon>
        <taxon>Bacteria division WOR-3</taxon>
    </lineage>
</organism>
<evidence type="ECO:0000256" key="1">
    <source>
        <dbReference type="SAM" id="Phobius"/>
    </source>
</evidence>
<dbReference type="GO" id="GO:0016020">
    <property type="term" value="C:membrane"/>
    <property type="evidence" value="ECO:0007669"/>
    <property type="project" value="InterPro"/>
</dbReference>
<feature type="transmembrane region" description="Helical" evidence="1">
    <location>
        <begin position="160"/>
        <end position="180"/>
    </location>
</feature>
<keyword evidence="1" id="KW-0472">Membrane</keyword>
<proteinExistence type="predicted"/>
<dbReference type="InterPro" id="IPR004513">
    <property type="entry name" value="FtsX"/>
</dbReference>
<dbReference type="InterPro" id="IPR040690">
    <property type="entry name" value="FtsX_ECD"/>
</dbReference>